<name>A0ABM9DR81_9HYPH</name>
<keyword evidence="2" id="KW-1185">Reference proteome</keyword>
<comment type="caution">
    <text evidence="1">The sequence shown here is derived from an EMBL/GenBank/DDBJ whole genome shotgun (WGS) entry which is preliminary data.</text>
</comment>
<reference evidence="1" key="1">
    <citation type="submission" date="2022-03" db="EMBL/GenBank/DDBJ databases">
        <authorList>
            <person name="Brunel B."/>
        </authorList>
    </citation>
    <scope>NUCLEOTIDE SEQUENCE</scope>
    <source>
        <strain evidence="1">STM4922sample</strain>
    </source>
</reference>
<dbReference type="EMBL" id="CAKXZS010000014">
    <property type="protein sequence ID" value="CAH2399174.1"/>
    <property type="molecule type" value="Genomic_DNA"/>
</dbReference>
<evidence type="ECO:0000313" key="2">
    <source>
        <dbReference type="Proteomes" id="UP001152604"/>
    </source>
</evidence>
<gene>
    <name evidence="1" type="ORF">MES4922_210134</name>
</gene>
<organism evidence="1 2">
    <name type="scientific">Mesorhizobium ventifaucium</name>
    <dbReference type="NCBI Taxonomy" id="666020"/>
    <lineage>
        <taxon>Bacteria</taxon>
        <taxon>Pseudomonadati</taxon>
        <taxon>Pseudomonadota</taxon>
        <taxon>Alphaproteobacteria</taxon>
        <taxon>Hyphomicrobiales</taxon>
        <taxon>Phyllobacteriaceae</taxon>
        <taxon>Mesorhizobium</taxon>
    </lineage>
</organism>
<protein>
    <submittedName>
        <fullName evidence="1">Uncharacterized protein</fullName>
    </submittedName>
</protein>
<evidence type="ECO:0000313" key="1">
    <source>
        <dbReference type="EMBL" id="CAH2399174.1"/>
    </source>
</evidence>
<proteinExistence type="predicted"/>
<dbReference type="Proteomes" id="UP001152604">
    <property type="component" value="Unassembled WGS sequence"/>
</dbReference>
<sequence>MAIRIRTVDGTRVALCAVETDPLPGDVYLDDTDHYALAAKFRHDWKARPDVWPEYPVEWAAMATQKLRDAEEELTRWLEGASAWRVER</sequence>
<accession>A0ABM9DR81</accession>
<dbReference type="RefSeq" id="WP_254024954.1">
    <property type="nucleotide sequence ID" value="NZ_CAKXZS010000014.1"/>
</dbReference>